<organism evidence="8 9">
    <name type="scientific">Hominifimenecus microfluidus</name>
    <dbReference type="NCBI Taxonomy" id="2885348"/>
    <lineage>
        <taxon>Bacteria</taxon>
        <taxon>Bacillati</taxon>
        <taxon>Bacillota</taxon>
        <taxon>Clostridia</taxon>
        <taxon>Lachnospirales</taxon>
        <taxon>Lachnospiraceae</taxon>
        <taxon>Hominifimenecus</taxon>
    </lineage>
</organism>
<evidence type="ECO:0000259" key="6">
    <source>
        <dbReference type="Pfam" id="PF00291"/>
    </source>
</evidence>
<dbReference type="EC" id="4.2.3.1" evidence="4"/>
<evidence type="ECO:0000259" key="7">
    <source>
        <dbReference type="Pfam" id="PF14821"/>
    </source>
</evidence>
<protein>
    <recommendedName>
        <fullName evidence="4">Threonine synthase</fullName>
        <ecNumber evidence="4">4.2.3.1</ecNumber>
    </recommendedName>
</protein>
<comment type="cofactor">
    <cofactor evidence="1 5">
        <name>pyridoxal 5'-phosphate</name>
        <dbReference type="ChEBI" id="CHEBI:597326"/>
    </cofactor>
</comment>
<dbReference type="AlphaFoldDB" id="A0AAE3JDV4"/>
<dbReference type="InterPro" id="IPR004450">
    <property type="entry name" value="Thr_synthase-like"/>
</dbReference>
<feature type="modified residue" description="N6-(pyridoxal phosphate)lysine" evidence="5">
    <location>
        <position position="113"/>
    </location>
</feature>
<dbReference type="Proteomes" id="UP001198182">
    <property type="component" value="Unassembled WGS sequence"/>
</dbReference>
<feature type="domain" description="Tryptophan synthase beta chain-like PALP" evidence="6">
    <location>
        <begin position="100"/>
        <end position="422"/>
    </location>
</feature>
<reference evidence="8" key="1">
    <citation type="submission" date="2021-10" db="EMBL/GenBank/DDBJ databases">
        <title>Anaerobic single-cell dispensing facilitates the cultivation of human gut bacteria.</title>
        <authorList>
            <person name="Afrizal A."/>
        </authorList>
    </citation>
    <scope>NUCLEOTIDE SEQUENCE</scope>
    <source>
        <strain evidence="8">CLA-AA-H215</strain>
    </source>
</reference>
<dbReference type="InterPro" id="IPR029144">
    <property type="entry name" value="Thr_synth_N"/>
</dbReference>
<keyword evidence="3 5" id="KW-0663">Pyridoxal phosphate</keyword>
<dbReference type="PANTHER" id="PTHR43515:SF1">
    <property type="entry name" value="THREONINE SYNTHASE-LIKE 1"/>
    <property type="match status" value="1"/>
</dbReference>
<dbReference type="Gene3D" id="3.40.50.1100">
    <property type="match status" value="2"/>
</dbReference>
<dbReference type="EMBL" id="JAJEQR010000001">
    <property type="protein sequence ID" value="MCC2229448.1"/>
    <property type="molecule type" value="Genomic_DNA"/>
</dbReference>
<evidence type="ECO:0000256" key="4">
    <source>
        <dbReference type="NCBIfam" id="TIGR00260"/>
    </source>
</evidence>
<accession>A0AAE3JDV4</accession>
<dbReference type="GO" id="GO:0009088">
    <property type="term" value="P:threonine biosynthetic process"/>
    <property type="evidence" value="ECO:0007669"/>
    <property type="project" value="UniProtKB-UniRule"/>
</dbReference>
<comment type="caution">
    <text evidence="8">The sequence shown here is derived from an EMBL/GenBank/DDBJ whole genome shotgun (WGS) entry which is preliminary data.</text>
</comment>
<dbReference type="RefSeq" id="WP_308452284.1">
    <property type="nucleotide sequence ID" value="NZ_JAJEQR010000001.1"/>
</dbReference>
<dbReference type="InterPro" id="IPR001926">
    <property type="entry name" value="TrpB-like_PALP"/>
</dbReference>
<evidence type="ECO:0000256" key="2">
    <source>
        <dbReference type="ARBA" id="ARBA00005517"/>
    </source>
</evidence>
<evidence type="ECO:0000313" key="9">
    <source>
        <dbReference type="Proteomes" id="UP001198182"/>
    </source>
</evidence>
<dbReference type="NCBIfam" id="TIGR00260">
    <property type="entry name" value="thrC"/>
    <property type="match status" value="1"/>
</dbReference>
<dbReference type="Pfam" id="PF00291">
    <property type="entry name" value="PALP"/>
    <property type="match status" value="1"/>
</dbReference>
<evidence type="ECO:0000256" key="1">
    <source>
        <dbReference type="ARBA" id="ARBA00001933"/>
    </source>
</evidence>
<dbReference type="GO" id="GO:0005737">
    <property type="term" value="C:cytoplasm"/>
    <property type="evidence" value="ECO:0007669"/>
    <property type="project" value="TreeGrafter"/>
</dbReference>
<evidence type="ECO:0000256" key="3">
    <source>
        <dbReference type="ARBA" id="ARBA00022898"/>
    </source>
</evidence>
<dbReference type="PANTHER" id="PTHR43515">
    <property type="entry name" value="THREONINE SYNTHASE-LIKE 1"/>
    <property type="match status" value="1"/>
</dbReference>
<dbReference type="Gene3D" id="3.90.1380.10">
    <property type="entry name" value="Threonine synthase, N-terminal domain"/>
    <property type="match status" value="1"/>
</dbReference>
<sequence length="497" mass="55119">MSELYYKSTRSDSAPVTASQAILQGLARDGGLFVPSAIPKLSVSMKELASMPYQEVAYQVMKEFLTDFTEEELRSCIEKAYDSKFDTEKIAPLVKVEDMYYLELFHGATIAFKDMALSILPHLMTVSAKKNGIKNDIVILTATSGDTGKAALAGFADVPGTKIIVFYPKDGVSPVQEKQMVTQRGANTHVVGIHGNFDDAQSGVKAIFNNRELEKELDAAGYQFSSANSINIGRLVPQVAYYAYAYAQLLAQGEIADGEEMNVVVPTGNFGNILAAFYAKNMGVPIAKLICASNENKVLFDFFRTGTYDRNREFILTSSPSMDILISSNLERLIYRIVGENSAKNAEFMNELSKDGRYTLNEDMRGQLKDFYGNYTDEQGTADVIREVYQNAGYIMDTHTAVAVHVAKQYRKETGDTRKTVIASTASPYKFTRSVMSAIDQKYNDVEDFALIDELNRISGVKIPQAIEDIRTAPVLHHTVCEKDEMVDVIKKFLGVQ</sequence>
<proteinExistence type="inferred from homology"/>
<dbReference type="InterPro" id="IPR037158">
    <property type="entry name" value="Thr_synth_N_sf"/>
</dbReference>
<feature type="domain" description="Threonine synthase N-terminal" evidence="7">
    <location>
        <begin position="6"/>
        <end position="81"/>
    </location>
</feature>
<comment type="similarity">
    <text evidence="2">Belongs to the threonine synthase family.</text>
</comment>
<dbReference type="CDD" id="cd01560">
    <property type="entry name" value="Thr-synth_2"/>
    <property type="match status" value="1"/>
</dbReference>
<keyword evidence="8" id="KW-0456">Lyase</keyword>
<keyword evidence="9" id="KW-1185">Reference proteome</keyword>
<dbReference type="SUPFAM" id="SSF53686">
    <property type="entry name" value="Tryptophan synthase beta subunit-like PLP-dependent enzymes"/>
    <property type="match status" value="1"/>
</dbReference>
<dbReference type="GO" id="GO:0004795">
    <property type="term" value="F:threonine synthase activity"/>
    <property type="evidence" value="ECO:0007669"/>
    <property type="project" value="UniProtKB-UniRule"/>
</dbReference>
<dbReference type="Pfam" id="PF14821">
    <property type="entry name" value="Thr_synth_N"/>
    <property type="match status" value="1"/>
</dbReference>
<gene>
    <name evidence="8" type="primary">thrC</name>
    <name evidence="8" type="ORF">LKD81_00340</name>
</gene>
<evidence type="ECO:0000313" key="8">
    <source>
        <dbReference type="EMBL" id="MCC2229448.1"/>
    </source>
</evidence>
<name>A0AAE3JDV4_9FIRM</name>
<evidence type="ECO:0000256" key="5">
    <source>
        <dbReference type="PIRSR" id="PIRSR604450-51"/>
    </source>
</evidence>
<dbReference type="InterPro" id="IPR036052">
    <property type="entry name" value="TrpB-like_PALP_sf"/>
</dbReference>